<feature type="compositionally biased region" description="Polar residues" evidence="2">
    <location>
        <begin position="1719"/>
        <end position="1735"/>
    </location>
</feature>
<evidence type="ECO:0000256" key="2">
    <source>
        <dbReference type="SAM" id="MobiDB-lite"/>
    </source>
</evidence>
<feature type="compositionally biased region" description="Basic and acidic residues" evidence="2">
    <location>
        <begin position="1422"/>
        <end position="1433"/>
    </location>
</feature>
<dbReference type="Gene3D" id="1.20.58.1540">
    <property type="entry name" value="Actin interacting protein 3, C-terminal domain"/>
    <property type="match status" value="1"/>
</dbReference>
<feature type="region of interest" description="Disordered" evidence="2">
    <location>
        <begin position="1526"/>
        <end position="1579"/>
    </location>
</feature>
<feature type="compositionally biased region" description="Polar residues" evidence="2">
    <location>
        <begin position="1146"/>
        <end position="1169"/>
    </location>
</feature>
<feature type="compositionally biased region" description="Low complexity" evidence="2">
    <location>
        <begin position="1840"/>
        <end position="1861"/>
    </location>
</feature>
<dbReference type="EMBL" id="JAFBMS010000012">
    <property type="protein sequence ID" value="KAG9348032.1"/>
    <property type="molecule type" value="Genomic_DNA"/>
</dbReference>
<feature type="compositionally biased region" description="Polar residues" evidence="2">
    <location>
        <begin position="1551"/>
        <end position="1573"/>
    </location>
</feature>
<feature type="region of interest" description="Disordered" evidence="2">
    <location>
        <begin position="1445"/>
        <end position="1491"/>
    </location>
</feature>
<feature type="compositionally biased region" description="Basic and acidic residues" evidence="2">
    <location>
        <begin position="1020"/>
        <end position="1038"/>
    </location>
</feature>
<feature type="region of interest" description="Disordered" evidence="2">
    <location>
        <begin position="1408"/>
        <end position="1433"/>
    </location>
</feature>
<feature type="compositionally biased region" description="Low complexity" evidence="2">
    <location>
        <begin position="1674"/>
        <end position="1683"/>
    </location>
</feature>
<evidence type="ECO:0000259" key="3">
    <source>
        <dbReference type="Pfam" id="PF03915"/>
    </source>
</evidence>
<feature type="compositionally biased region" description="Basic and acidic residues" evidence="2">
    <location>
        <begin position="1094"/>
        <end position="1106"/>
    </location>
</feature>
<feature type="compositionally biased region" description="Polar residues" evidence="2">
    <location>
        <begin position="1684"/>
        <end position="1695"/>
    </location>
</feature>
<proteinExistence type="predicted"/>
<evidence type="ECO:0000313" key="4">
    <source>
        <dbReference type="EMBL" id="KAG9348032.1"/>
    </source>
</evidence>
<comment type="caution">
    <text evidence="4">The sequence shown here is derived from an EMBL/GenBank/DDBJ whole genome shotgun (WGS) entry which is preliminary data.</text>
</comment>
<feature type="compositionally biased region" description="Polar residues" evidence="2">
    <location>
        <begin position="1181"/>
        <end position="1193"/>
    </location>
</feature>
<keyword evidence="5" id="KW-1185">Reference proteome</keyword>
<reference evidence="4" key="1">
    <citation type="thesis" date="2021" institute="BYU ScholarsArchive" country="Provo, UT, USA">
        <title>Applications of and Algorithms for Genome Assembly and Genomic Analyses with an Emphasis on Marine Teleosts.</title>
        <authorList>
            <person name="Pickett B.D."/>
        </authorList>
    </citation>
    <scope>NUCLEOTIDE SEQUENCE</scope>
    <source>
        <strain evidence="4">HI-2016</strain>
    </source>
</reference>
<feature type="region of interest" description="Disordered" evidence="2">
    <location>
        <begin position="983"/>
        <end position="1223"/>
    </location>
</feature>
<feature type="compositionally biased region" description="Pro residues" evidence="2">
    <location>
        <begin position="1009"/>
        <end position="1019"/>
    </location>
</feature>
<feature type="compositionally biased region" description="Basic and acidic residues" evidence="2">
    <location>
        <begin position="1532"/>
        <end position="1547"/>
    </location>
</feature>
<organism evidence="4 5">
    <name type="scientific">Albula glossodonta</name>
    <name type="common">roundjaw bonefish</name>
    <dbReference type="NCBI Taxonomy" id="121402"/>
    <lineage>
        <taxon>Eukaryota</taxon>
        <taxon>Metazoa</taxon>
        <taxon>Chordata</taxon>
        <taxon>Craniata</taxon>
        <taxon>Vertebrata</taxon>
        <taxon>Euteleostomi</taxon>
        <taxon>Actinopterygii</taxon>
        <taxon>Neopterygii</taxon>
        <taxon>Teleostei</taxon>
        <taxon>Albuliformes</taxon>
        <taxon>Albulidae</taxon>
        <taxon>Albula</taxon>
    </lineage>
</organism>
<feature type="region of interest" description="Disordered" evidence="2">
    <location>
        <begin position="852"/>
        <end position="961"/>
    </location>
</feature>
<protein>
    <recommendedName>
        <fullName evidence="3">Actin interacting protein 3-like C-terminal domain-containing protein</fullName>
    </recommendedName>
</protein>
<dbReference type="InterPro" id="IPR051825">
    <property type="entry name" value="SRCIN1"/>
</dbReference>
<dbReference type="PANTHER" id="PTHR22741:SF11">
    <property type="entry name" value="SICKLE TAIL PROTEIN HOMOLOG"/>
    <property type="match status" value="1"/>
</dbReference>
<feature type="region of interest" description="Disordered" evidence="2">
    <location>
        <begin position="1601"/>
        <end position="1901"/>
    </location>
</feature>
<keyword evidence="1" id="KW-0175">Coiled coil</keyword>
<feature type="compositionally biased region" description="Polar residues" evidence="2">
    <location>
        <begin position="1870"/>
        <end position="1901"/>
    </location>
</feature>
<gene>
    <name evidence="4" type="ORF">JZ751_004052</name>
</gene>
<feature type="region of interest" description="Disordered" evidence="2">
    <location>
        <begin position="266"/>
        <end position="295"/>
    </location>
</feature>
<dbReference type="InterPro" id="IPR022782">
    <property type="entry name" value="AIP3-like_C"/>
</dbReference>
<dbReference type="Proteomes" id="UP000824540">
    <property type="component" value="Unassembled WGS sequence"/>
</dbReference>
<feature type="region of interest" description="Disordered" evidence="2">
    <location>
        <begin position="122"/>
        <end position="146"/>
    </location>
</feature>
<feature type="region of interest" description="Disordered" evidence="2">
    <location>
        <begin position="767"/>
        <end position="837"/>
    </location>
</feature>
<feature type="region of interest" description="Disordered" evidence="2">
    <location>
        <begin position="427"/>
        <end position="448"/>
    </location>
</feature>
<feature type="domain" description="Actin interacting protein 3-like C-terminal" evidence="3">
    <location>
        <begin position="157"/>
        <end position="231"/>
    </location>
</feature>
<name>A0A8T2PEG9_9TELE</name>
<accession>A0A8T2PEG9</accession>
<feature type="compositionally biased region" description="Basic and acidic residues" evidence="2">
    <location>
        <begin position="930"/>
        <end position="940"/>
    </location>
</feature>
<feature type="region of interest" description="Disordered" evidence="2">
    <location>
        <begin position="558"/>
        <end position="611"/>
    </location>
</feature>
<sequence>MNHTNLAWRQAASGDDLPLLLFPKQSPQLLRPWQRAGLLPDVSSAEDGCHPLSPQLKKVMEIIEQEKIAALGRERGVSSLLMERLRFRSRSPKHSPSPQPGVGDQAGQLSVASLESLDAMSEGDAPTAFTRGSRSRASLPVVRSTNQTKDRSLGVLYLQYGDETKQIRMPNEITSTDTIRALFVSAFPQQLSMKMLESPSVAVYIKDDVRNMYYELSDVRNITDHSFLKVYHKDPAHAFSHNARPTNGDGRMHREMLYSGREGQHTLRQQPMGPPPAHAMQGSLSPTTAHSMPPSPSRIPFGPRPVAMPGSATIPRDRLSSVPPNRSVSPCPSAILERRDVKPDEDMGNKAVALLRNEGMYADPYLMHEGRLSIASTHSGHPADVPDHGMGPGGFHRASIRSNSSYASSTMSSEGIEHHSLYRQKSRKYGDSQLPTLGSKTPPPSPHRMTEVRLVDIHPVQATHIPPQAVQLERGSPVRQSFRKEGAGPMETATKARSNMASPVIPDLPMGHGDKLLQGHIPPAVSSNDPQTRERMKAMEQQIASLTGLVQHALFKGPSTSGAKEVSSDKMVKRSSPVHTSNSGGASPVPIAKSSAENSPTPPPPTAPLTGPVQVSLVHFRKNVSDLRLQLHQMRQLQAMKKLEDPVQRQRALVEEDRHKYLSMEERVLLEQYVDELKRDSSSATVHRAVTLKDVEEGAVGLRKVGESLAGLKGEFPALQTKMRAVLRVEVEAVKFLKEEPHKLDSMLKRVKSLTETLSSLRRRATEGLLKGSETPAVPVVKENDINGTVESEPPPNVVPEPPAPDPAPAPALAPTAGPPPASPTALPEPQSSSIRSEVMPASPMVIHHAQSAPVHMQQSQHSAALVHQPSPPPTPTHAQDRDSPTAVAKGNTPSRGNSPALPKKPVTNPEPPAPVVGSNSSAPQNLLIEEVHISREKSKSRAMSIEAAEKEWEEKRQNIGHYDGKEFDKILQEAQANMMKGIPNLEVASEDEAPTAPPAVLADEVDAPQPPSPPPVAEKPPKPSPDKVAKLSTEKAGKSPPPPPPRRNFPSGSGLTTGRSGEVIFTSRKEPVPAQEGEEEATPQPPKPSKNTELQREEKESHTDENGNDTIRQSPGVIYYVTAQIAKEQPSTAAEDQPERKEATVSPSQVANVNAYEISQRQQQQQLVTDEPVISEHTVAESQTVPPSTEQPVQIAAPESQNEGPKPGGPIQREEVAEPTPVQIIPEERVVVSPTQEVAVLEEHILLSAESVPPPLLPPLAISQEVPGGLETPLEGVGGDFGEQLVLGSSKARVKYVEEYTSLSPDNPGDEGPPPPDNIAFMITDTKVQALSCGEYQEIVNAKGEGGVQTVKVDANREMMAQEDNGFNKKPVIIIFDEPMDIRSAYKRLSTIFECEEELERMLAEERIEEESEEAEEESDSERHSLQVKSRVGEVDRASIVATEKQTCHSLAEGLTKPPGGLTRELSNEPAEDALTEPPTPDDSKQDAKKKFKFKFPKKQLAALTQAIRTGTKTGKKTLQVVVYEEEEEADGTKQQKEAKRFEIGRPNKPGSSNGAPASQRVMTSAQPTLSDSHCRTEEIRKNTYKTLDSLEQTIKQLETTISEMGPRSTEEAALEESKAYSIQVGGPGAKEAVPAEVASSKGVAPHASLSNKGPHRKKSKPQLLPRPAMVPNNNNTNANTTSEQNASVASSASRMPVPVSAKSRQPPGGTEKAGKQQKLQDPQRQFRQANGSAKKTGGENKANSPTLPASKIPAFYPSSAKSSSLSAPNSDSTNPINSSSSSKSSIPCPTHPAPSRSSPASSHIPSLSNGSLKPPSSTHTGKGQHLSFSPQTQNGRTSSSSSSSSYSPSPLSPLSPTSLGQGAKSIRTIHTPSFTSYKPHNGNGSKSTIPSAPSSKDTA</sequence>
<dbReference type="Pfam" id="PF03915">
    <property type="entry name" value="AIP3"/>
    <property type="match status" value="1"/>
</dbReference>
<feature type="compositionally biased region" description="Polar residues" evidence="2">
    <location>
        <begin position="1051"/>
        <end position="1060"/>
    </location>
</feature>
<feature type="compositionally biased region" description="Acidic residues" evidence="2">
    <location>
        <begin position="1408"/>
        <end position="1421"/>
    </location>
</feature>
<evidence type="ECO:0000256" key="1">
    <source>
        <dbReference type="ARBA" id="ARBA00023054"/>
    </source>
</evidence>
<feature type="compositionally biased region" description="Low complexity" evidence="2">
    <location>
        <begin position="1755"/>
        <end position="1810"/>
    </location>
</feature>
<feature type="compositionally biased region" description="Basic and acidic residues" evidence="2">
    <location>
        <begin position="948"/>
        <end position="961"/>
    </location>
</feature>
<evidence type="ECO:0000313" key="5">
    <source>
        <dbReference type="Proteomes" id="UP000824540"/>
    </source>
</evidence>
<dbReference type="PANTHER" id="PTHR22741">
    <property type="entry name" value="P140CAP/SNIP-RELATED"/>
    <property type="match status" value="1"/>
</dbReference>
<feature type="compositionally biased region" description="Pro residues" evidence="2">
    <location>
        <begin position="793"/>
        <end position="823"/>
    </location>
</feature>
<feature type="compositionally biased region" description="Polar residues" evidence="2">
    <location>
        <begin position="1811"/>
        <end position="1839"/>
    </location>
</feature>
<dbReference type="GO" id="GO:0005737">
    <property type="term" value="C:cytoplasm"/>
    <property type="evidence" value="ECO:0007669"/>
    <property type="project" value="TreeGrafter"/>
</dbReference>
<dbReference type="OrthoDB" id="6022652at2759"/>